<gene>
    <name evidence="2" type="ORF">S01H1_53506</name>
</gene>
<evidence type="ECO:0000313" key="2">
    <source>
        <dbReference type="EMBL" id="GAG24675.1"/>
    </source>
</evidence>
<reference evidence="2" key="1">
    <citation type="journal article" date="2014" name="Front. Microbiol.">
        <title>High frequency of phylogenetically diverse reductive dehalogenase-homologous genes in deep subseafloor sedimentary metagenomes.</title>
        <authorList>
            <person name="Kawai M."/>
            <person name="Futagami T."/>
            <person name="Toyoda A."/>
            <person name="Takaki Y."/>
            <person name="Nishi S."/>
            <person name="Hori S."/>
            <person name="Arai W."/>
            <person name="Tsubouchi T."/>
            <person name="Morono Y."/>
            <person name="Uchiyama I."/>
            <person name="Ito T."/>
            <person name="Fujiyama A."/>
            <person name="Inagaki F."/>
            <person name="Takami H."/>
        </authorList>
    </citation>
    <scope>NUCLEOTIDE SEQUENCE</scope>
    <source>
        <strain evidence="2">Expedition CK06-06</strain>
    </source>
</reference>
<dbReference type="EMBL" id="BARS01034650">
    <property type="protein sequence ID" value="GAG24675.1"/>
    <property type="molecule type" value="Genomic_DNA"/>
</dbReference>
<organism evidence="2">
    <name type="scientific">marine sediment metagenome</name>
    <dbReference type="NCBI Taxonomy" id="412755"/>
    <lineage>
        <taxon>unclassified sequences</taxon>
        <taxon>metagenomes</taxon>
        <taxon>ecological metagenomes</taxon>
    </lineage>
</organism>
<proteinExistence type="predicted"/>
<dbReference type="AlphaFoldDB" id="X0W2A3"/>
<evidence type="ECO:0000256" key="1">
    <source>
        <dbReference type="SAM" id="MobiDB-lite"/>
    </source>
</evidence>
<accession>X0W2A3</accession>
<protein>
    <recommendedName>
        <fullName evidence="3">Organic solvent tolerance-like N-terminal domain-containing protein</fullName>
    </recommendedName>
</protein>
<name>X0W2A3_9ZZZZ</name>
<evidence type="ECO:0008006" key="3">
    <source>
        <dbReference type="Google" id="ProtNLM"/>
    </source>
</evidence>
<sequence>MPSTVPATQPKRADFVDEYHATFQGPIVARQYRGDQEVGSLDADRLLEVIFDFGPRQRQAAGVQDRPKPATTRQAPSEQQVDSKMIMTWTGPLKVIPTVRRKPDKSKNKMIVTASGENVVMKDERNTITCNEFSYDMVQRSGRIRAAGPALARVADNAGRYLSGHDIRFDRSAGLLEVIGPGEAAEAADASLVLEDAAGLEAPGQTTLARWSKHMVVRFRRGERALEQSPAEDTEVSSPEALIAIGSLF</sequence>
<feature type="non-terminal residue" evidence="2">
    <location>
        <position position="249"/>
    </location>
</feature>
<feature type="compositionally biased region" description="Polar residues" evidence="1">
    <location>
        <begin position="71"/>
        <end position="81"/>
    </location>
</feature>
<feature type="region of interest" description="Disordered" evidence="1">
    <location>
        <begin position="57"/>
        <end position="81"/>
    </location>
</feature>
<comment type="caution">
    <text evidence="2">The sequence shown here is derived from an EMBL/GenBank/DDBJ whole genome shotgun (WGS) entry which is preliminary data.</text>
</comment>